<evidence type="ECO:0000256" key="4">
    <source>
        <dbReference type="ARBA" id="ARBA00051722"/>
    </source>
</evidence>
<dbReference type="GO" id="GO:0030145">
    <property type="term" value="F:manganese ion binding"/>
    <property type="evidence" value="ECO:0007669"/>
    <property type="project" value="UniProtKB-UniRule"/>
</dbReference>
<evidence type="ECO:0000256" key="2">
    <source>
        <dbReference type="ARBA" id="ARBA00022801"/>
    </source>
</evidence>
<dbReference type="InterPro" id="IPR016195">
    <property type="entry name" value="Pol/histidinol_Pase-like"/>
</dbReference>
<keyword evidence="2 5" id="KW-0378">Hydrolase</keyword>
<dbReference type="EMBL" id="VDUW01000002">
    <property type="protein sequence ID" value="TXL66760.1"/>
    <property type="molecule type" value="Genomic_DNA"/>
</dbReference>
<dbReference type="PANTHER" id="PTHR39181">
    <property type="entry name" value="TYROSINE-PROTEIN PHOSPHATASE YWQE"/>
    <property type="match status" value="1"/>
</dbReference>
<dbReference type="InterPro" id="IPR016667">
    <property type="entry name" value="Caps_polysacc_synth_CpsB/CapC"/>
</dbReference>
<dbReference type="Pfam" id="PF19567">
    <property type="entry name" value="CpsB_CapC"/>
    <property type="match status" value="1"/>
</dbReference>
<dbReference type="Gene3D" id="3.20.20.140">
    <property type="entry name" value="Metal-dependent hydrolases"/>
    <property type="match status" value="1"/>
</dbReference>
<comment type="caution">
    <text evidence="6">The sequence shown here is derived from an EMBL/GenBank/DDBJ whole genome shotgun (WGS) entry which is preliminary data.</text>
</comment>
<accession>A0A5C8NZM8</accession>
<organism evidence="6 7">
    <name type="scientific">Cerasibacillus terrae</name>
    <dbReference type="NCBI Taxonomy" id="2498845"/>
    <lineage>
        <taxon>Bacteria</taxon>
        <taxon>Bacillati</taxon>
        <taxon>Bacillota</taxon>
        <taxon>Bacilli</taxon>
        <taxon>Bacillales</taxon>
        <taxon>Bacillaceae</taxon>
        <taxon>Cerasibacillus</taxon>
    </lineage>
</organism>
<sequence>MIDIHSHILPGVDDGAKTEEDSLEMAYAAVEQGIHTIIATPHHQNGQYNNEKESIMKHVELLNQLFDNKNIPLTVLPGQEIRMYGEILEDMEVGLIQTLNNTKYLFIEFPSGHVPRYAEQMLFDIQVAGFIPIIVHPERNRELSEHPNKLYDFVRKGALTQITAASLIGKFGKNIQKFTNQIIEANLTHFIASDAHNTTTRGFNMKESYQEIEKRYGTDMSYMFLENGQLLIEGQNVNRFEPKRIEKKKKFLGLF</sequence>
<dbReference type="PANTHER" id="PTHR39181:SF1">
    <property type="entry name" value="TYROSINE-PROTEIN PHOSPHATASE YWQE"/>
    <property type="match status" value="1"/>
</dbReference>
<dbReference type="Proteomes" id="UP000321574">
    <property type="component" value="Unassembled WGS sequence"/>
</dbReference>
<comment type="catalytic activity">
    <reaction evidence="4 5">
        <text>O-phospho-L-tyrosyl-[protein] + H2O = L-tyrosyl-[protein] + phosphate</text>
        <dbReference type="Rhea" id="RHEA:10684"/>
        <dbReference type="Rhea" id="RHEA-COMP:10136"/>
        <dbReference type="Rhea" id="RHEA-COMP:20101"/>
        <dbReference type="ChEBI" id="CHEBI:15377"/>
        <dbReference type="ChEBI" id="CHEBI:43474"/>
        <dbReference type="ChEBI" id="CHEBI:46858"/>
        <dbReference type="ChEBI" id="CHEBI:61978"/>
        <dbReference type="EC" id="3.1.3.48"/>
    </reaction>
</comment>
<gene>
    <name evidence="6" type="ORF">FHP05_05100</name>
</gene>
<keyword evidence="3 5" id="KW-0904">Protein phosphatase</keyword>
<protein>
    <recommendedName>
        <fullName evidence="5">Tyrosine-protein phosphatase</fullName>
        <ecNumber evidence="5">3.1.3.48</ecNumber>
    </recommendedName>
</protein>
<evidence type="ECO:0000313" key="7">
    <source>
        <dbReference type="Proteomes" id="UP000321574"/>
    </source>
</evidence>
<dbReference type="EC" id="3.1.3.48" evidence="5"/>
<dbReference type="RefSeq" id="WP_147666159.1">
    <property type="nucleotide sequence ID" value="NZ_VDUW01000002.1"/>
</dbReference>
<dbReference type="GO" id="GO:0004725">
    <property type="term" value="F:protein tyrosine phosphatase activity"/>
    <property type="evidence" value="ECO:0007669"/>
    <property type="project" value="UniProtKB-UniRule"/>
</dbReference>
<evidence type="ECO:0000256" key="1">
    <source>
        <dbReference type="ARBA" id="ARBA00005750"/>
    </source>
</evidence>
<keyword evidence="7" id="KW-1185">Reference proteome</keyword>
<reference evidence="6 7" key="1">
    <citation type="submission" date="2019-06" db="EMBL/GenBank/DDBJ databases">
        <title>Cerasibacillus sp. nov., isolated from maize field.</title>
        <authorList>
            <person name="Lin S.-Y."/>
            <person name="Tsai C.-F."/>
            <person name="Young C.-C."/>
        </authorList>
    </citation>
    <scope>NUCLEOTIDE SEQUENCE [LARGE SCALE GENOMIC DNA]</scope>
    <source>
        <strain evidence="6 7">CC-CFT480</strain>
    </source>
</reference>
<evidence type="ECO:0000313" key="6">
    <source>
        <dbReference type="EMBL" id="TXL66760.1"/>
    </source>
</evidence>
<evidence type="ECO:0000256" key="5">
    <source>
        <dbReference type="PIRNR" id="PIRNR016557"/>
    </source>
</evidence>
<dbReference type="OrthoDB" id="9788539at2"/>
<dbReference type="AlphaFoldDB" id="A0A5C8NZM8"/>
<name>A0A5C8NZM8_9BACI</name>
<evidence type="ECO:0000256" key="3">
    <source>
        <dbReference type="ARBA" id="ARBA00022912"/>
    </source>
</evidence>
<dbReference type="PIRSF" id="PIRSF016557">
    <property type="entry name" value="Caps_synth_CpsB"/>
    <property type="match status" value="1"/>
</dbReference>
<comment type="similarity">
    <text evidence="1 5">Belongs to the metallo-dependent hydrolases superfamily. CpsB/CapC family.</text>
</comment>
<proteinExistence type="inferred from homology"/>
<dbReference type="SUPFAM" id="SSF89550">
    <property type="entry name" value="PHP domain-like"/>
    <property type="match status" value="1"/>
</dbReference>